<evidence type="ECO:0000313" key="3">
    <source>
        <dbReference type="Proteomes" id="UP001448858"/>
    </source>
</evidence>
<keyword evidence="3" id="KW-1185">Reference proteome</keyword>
<dbReference type="Gene3D" id="3.10.400.10">
    <property type="entry name" value="Sulfate adenylyltransferase"/>
    <property type="match status" value="1"/>
</dbReference>
<dbReference type="InterPro" id="IPR009326">
    <property type="entry name" value="DUF984"/>
</dbReference>
<organism evidence="2 3">
    <name type="scientific">Arthrobacter citreus</name>
    <dbReference type="NCBI Taxonomy" id="1670"/>
    <lineage>
        <taxon>Bacteria</taxon>
        <taxon>Bacillati</taxon>
        <taxon>Actinomycetota</taxon>
        <taxon>Actinomycetes</taxon>
        <taxon>Micrococcales</taxon>
        <taxon>Micrococcaceae</taxon>
        <taxon>Arthrobacter</taxon>
    </lineage>
</organism>
<sequence>MESLPNAEFAFPGPLRDALVAAILAGSKTSTTSLALQYDDDGGEPLPRPGDRSILVDSGERPLAVLEVTEIRLGRLGTVDLQHVRDEGEGHETLEEWRAAHEEFWHSSELRGVLGDPSFTVDDDTVVLMERFRVVELLPAAETARTATDGAGSAQAR</sequence>
<dbReference type="PANTHER" id="PTHR39203">
    <property type="entry name" value="CYTOPLASMIC PROTEIN-RELATED"/>
    <property type="match status" value="1"/>
</dbReference>
<dbReference type="SMART" id="SM01022">
    <property type="entry name" value="ASCH"/>
    <property type="match status" value="1"/>
</dbReference>
<dbReference type="InterPro" id="IPR007374">
    <property type="entry name" value="ASCH_domain"/>
</dbReference>
<dbReference type="Pfam" id="PF04266">
    <property type="entry name" value="ASCH"/>
    <property type="match status" value="1"/>
</dbReference>
<name>A0ABZ2ZST0_9MICC</name>
<dbReference type="PANTHER" id="PTHR39203:SF1">
    <property type="entry name" value="CYTOPLASMIC PROTEIN"/>
    <property type="match status" value="1"/>
</dbReference>
<dbReference type="RefSeq" id="WP_342022439.1">
    <property type="nucleotide sequence ID" value="NZ_CP151657.1"/>
</dbReference>
<dbReference type="SUPFAM" id="SSF88697">
    <property type="entry name" value="PUA domain-like"/>
    <property type="match status" value="1"/>
</dbReference>
<dbReference type="InterPro" id="IPR015947">
    <property type="entry name" value="PUA-like_sf"/>
</dbReference>
<protein>
    <submittedName>
        <fullName evidence="2">ASCH domain-containing protein</fullName>
    </submittedName>
</protein>
<proteinExistence type="predicted"/>
<dbReference type="PIRSF" id="PIRSF021320">
    <property type="entry name" value="DUF984"/>
    <property type="match status" value="1"/>
</dbReference>
<evidence type="ECO:0000313" key="2">
    <source>
        <dbReference type="EMBL" id="WZP14781.1"/>
    </source>
</evidence>
<accession>A0ABZ2ZST0</accession>
<gene>
    <name evidence="2" type="ORF">AAE021_11355</name>
</gene>
<dbReference type="Proteomes" id="UP001448858">
    <property type="component" value="Chromosome"/>
</dbReference>
<evidence type="ECO:0000259" key="1">
    <source>
        <dbReference type="SMART" id="SM01022"/>
    </source>
</evidence>
<dbReference type="EMBL" id="CP151657">
    <property type="protein sequence ID" value="WZP14781.1"/>
    <property type="molecule type" value="Genomic_DNA"/>
</dbReference>
<reference evidence="2 3" key="1">
    <citation type="submission" date="2024-04" db="EMBL/GenBank/DDBJ databases">
        <title>Arthrobacter sp. from Plains bison fecal sample.</title>
        <authorList>
            <person name="Ruzzini A."/>
        </authorList>
    </citation>
    <scope>NUCLEOTIDE SEQUENCE [LARGE SCALE GENOMIC DNA]</scope>
    <source>
        <strain evidence="2 3">EINP1</strain>
    </source>
</reference>
<feature type="domain" description="ASCH" evidence="1">
    <location>
        <begin position="9"/>
        <end position="136"/>
    </location>
</feature>